<dbReference type="Proteomes" id="UP000270219">
    <property type="component" value="Unassembled WGS sequence"/>
</dbReference>
<feature type="region of interest" description="Disordered" evidence="7">
    <location>
        <begin position="712"/>
        <end position="739"/>
    </location>
</feature>
<evidence type="ECO:0000256" key="3">
    <source>
        <dbReference type="ARBA" id="ARBA00007171"/>
    </source>
</evidence>
<comment type="subcellular location">
    <subcellularLocation>
        <location evidence="1">Membrane</location>
    </subcellularLocation>
</comment>
<evidence type="ECO:0000259" key="8">
    <source>
        <dbReference type="PROSITE" id="PS51178"/>
    </source>
</evidence>
<name>A0A498DNC5_9BACI</name>
<dbReference type="GO" id="GO:0009252">
    <property type="term" value="P:peptidoglycan biosynthetic process"/>
    <property type="evidence" value="ECO:0007669"/>
    <property type="project" value="UniProtKB-UniPathway"/>
</dbReference>
<evidence type="ECO:0000256" key="2">
    <source>
        <dbReference type="ARBA" id="ARBA00004752"/>
    </source>
</evidence>
<protein>
    <recommendedName>
        <fullName evidence="4">serine-type D-Ala-D-Ala carboxypeptidase</fullName>
        <ecNumber evidence="4">3.4.16.4</ecNumber>
    </recommendedName>
</protein>
<gene>
    <name evidence="9" type="ORF">D8M04_10260</name>
</gene>
<evidence type="ECO:0000256" key="6">
    <source>
        <dbReference type="ARBA" id="ARBA00034000"/>
    </source>
</evidence>
<dbReference type="Pfam" id="PF00905">
    <property type="entry name" value="Transpeptidase"/>
    <property type="match status" value="1"/>
</dbReference>
<dbReference type="CDD" id="cd06576">
    <property type="entry name" value="PASTA_Pbp2x-like_1"/>
    <property type="match status" value="1"/>
</dbReference>
<dbReference type="Gene3D" id="2.20.70.70">
    <property type="match status" value="1"/>
</dbReference>
<dbReference type="InterPro" id="IPR001460">
    <property type="entry name" value="PCN-bd_Tpept"/>
</dbReference>
<comment type="catalytic activity">
    <reaction evidence="6">
        <text>Preferential cleavage: (Ac)2-L-Lys-D-Ala-|-D-Ala. Also transpeptidation of peptidyl-alanyl moieties that are N-acyl substituents of D-alanine.</text>
        <dbReference type="EC" id="3.4.16.4"/>
    </reaction>
</comment>
<dbReference type="SUPFAM" id="SSF56601">
    <property type="entry name" value="beta-lactamase/transpeptidase-like"/>
    <property type="match status" value="1"/>
</dbReference>
<feature type="compositionally biased region" description="Acidic residues" evidence="7">
    <location>
        <begin position="727"/>
        <end position="739"/>
    </location>
</feature>
<dbReference type="OrthoDB" id="9804124at2"/>
<dbReference type="InterPro" id="IPR036138">
    <property type="entry name" value="PBP_dimer_sf"/>
</dbReference>
<feature type="domain" description="PASTA" evidence="8">
    <location>
        <begin position="665"/>
        <end position="721"/>
    </location>
</feature>
<dbReference type="GO" id="GO:0008658">
    <property type="term" value="F:penicillin binding"/>
    <property type="evidence" value="ECO:0007669"/>
    <property type="project" value="InterPro"/>
</dbReference>
<organism evidence="9 10">
    <name type="scientific">Oceanobacillus piezotolerans</name>
    <dbReference type="NCBI Taxonomy" id="2448030"/>
    <lineage>
        <taxon>Bacteria</taxon>
        <taxon>Bacillati</taxon>
        <taxon>Bacillota</taxon>
        <taxon>Bacilli</taxon>
        <taxon>Bacillales</taxon>
        <taxon>Bacillaceae</taxon>
        <taxon>Oceanobacillus</taxon>
    </lineage>
</organism>
<dbReference type="PANTHER" id="PTHR30627">
    <property type="entry name" value="PEPTIDOGLYCAN D,D-TRANSPEPTIDASE"/>
    <property type="match status" value="1"/>
</dbReference>
<evidence type="ECO:0000256" key="1">
    <source>
        <dbReference type="ARBA" id="ARBA00004370"/>
    </source>
</evidence>
<dbReference type="GO" id="GO:0071555">
    <property type="term" value="P:cell wall organization"/>
    <property type="evidence" value="ECO:0007669"/>
    <property type="project" value="TreeGrafter"/>
</dbReference>
<accession>A0A498DNC5</accession>
<dbReference type="PROSITE" id="PS51178">
    <property type="entry name" value="PASTA"/>
    <property type="match status" value="1"/>
</dbReference>
<evidence type="ECO:0000256" key="7">
    <source>
        <dbReference type="SAM" id="MobiDB-lite"/>
    </source>
</evidence>
<dbReference type="UniPathway" id="UPA00219"/>
<dbReference type="RefSeq" id="WP_121522819.1">
    <property type="nucleotide sequence ID" value="NZ_RCHR01000003.1"/>
</dbReference>
<dbReference type="Gene3D" id="3.90.1310.10">
    <property type="entry name" value="Penicillin-binding protein 2a (Domain 2)"/>
    <property type="match status" value="1"/>
</dbReference>
<dbReference type="GO" id="GO:0009002">
    <property type="term" value="F:serine-type D-Ala-D-Ala carboxypeptidase activity"/>
    <property type="evidence" value="ECO:0007669"/>
    <property type="project" value="UniProtKB-EC"/>
</dbReference>
<keyword evidence="5" id="KW-0472">Membrane</keyword>
<comment type="pathway">
    <text evidence="2">Cell wall biogenesis; peptidoglycan biosynthesis.</text>
</comment>
<dbReference type="AlphaFoldDB" id="A0A498DNC5"/>
<dbReference type="EC" id="3.4.16.4" evidence="4"/>
<dbReference type="PANTHER" id="PTHR30627:SF26">
    <property type="entry name" value="PENICILLIN-BINDING PROTEIN 2B"/>
    <property type="match status" value="1"/>
</dbReference>
<dbReference type="CDD" id="cd06575">
    <property type="entry name" value="PASTA_Pbp2x-like_2"/>
    <property type="match status" value="1"/>
</dbReference>
<dbReference type="SMART" id="SM00740">
    <property type="entry name" value="PASTA"/>
    <property type="match status" value="2"/>
</dbReference>
<comment type="caution">
    <text evidence="9">The sequence shown here is derived from an EMBL/GenBank/DDBJ whole genome shotgun (WGS) entry which is preliminary data.</text>
</comment>
<dbReference type="InterPro" id="IPR050515">
    <property type="entry name" value="Beta-lactam/transpept"/>
</dbReference>
<dbReference type="Gene3D" id="3.40.710.10">
    <property type="entry name" value="DD-peptidase/beta-lactamase superfamily"/>
    <property type="match status" value="1"/>
</dbReference>
<evidence type="ECO:0000256" key="4">
    <source>
        <dbReference type="ARBA" id="ARBA00012448"/>
    </source>
</evidence>
<proteinExistence type="inferred from homology"/>
<dbReference type="EMBL" id="RCHR01000003">
    <property type="protein sequence ID" value="RLL45232.1"/>
    <property type="molecule type" value="Genomic_DNA"/>
</dbReference>
<dbReference type="InterPro" id="IPR005311">
    <property type="entry name" value="PBP_dimer"/>
</dbReference>
<dbReference type="InterPro" id="IPR005543">
    <property type="entry name" value="PASTA_dom"/>
</dbReference>
<keyword evidence="10" id="KW-1185">Reference proteome</keyword>
<dbReference type="SUPFAM" id="SSF54184">
    <property type="entry name" value="Penicillin-binding protein 2x (pbp-2x), c-terminal domain"/>
    <property type="match status" value="2"/>
</dbReference>
<evidence type="ECO:0000313" key="10">
    <source>
        <dbReference type="Proteomes" id="UP000270219"/>
    </source>
</evidence>
<dbReference type="Pfam" id="PF03717">
    <property type="entry name" value="PBP_dimer"/>
    <property type="match status" value="1"/>
</dbReference>
<dbReference type="SUPFAM" id="SSF56519">
    <property type="entry name" value="Penicillin binding protein dimerisation domain"/>
    <property type="match status" value="1"/>
</dbReference>
<evidence type="ECO:0000313" key="9">
    <source>
        <dbReference type="EMBL" id="RLL45232.1"/>
    </source>
</evidence>
<reference evidence="9 10" key="1">
    <citation type="submission" date="2018-10" db="EMBL/GenBank/DDBJ databases">
        <title>Oceanobacillus sp. YLB-02 draft genome.</title>
        <authorList>
            <person name="Yu L."/>
        </authorList>
    </citation>
    <scope>NUCLEOTIDE SEQUENCE [LARGE SCALE GENOMIC DNA]</scope>
    <source>
        <strain evidence="9 10">YLB-02</strain>
    </source>
</reference>
<comment type="similarity">
    <text evidence="3">Belongs to the transpeptidase family.</text>
</comment>
<dbReference type="Pfam" id="PF03793">
    <property type="entry name" value="PASTA"/>
    <property type="match status" value="1"/>
</dbReference>
<sequence>MRKNKNTHFMAGVLIILFSVLFVILAGRFMYIQATGEVQGVSLEEFADQKRTAAYSLESERGKIYDNNGMTLAYDMPVYRIYAIVDEAYSEGLDEPKHVVDPNATAEALAPYLGLEANEIQDKLESGIAEGRFQVEFGNAGKDLSKQTRDEILELNLPGINFEEDSLRYYPNAMFASQIIGFAQETETEVEGEIVREINGIAGIEKEMNEILKGQNGYISYQRDKYNNRLLDPNEVVREPQDGDDVYLTIDQKIQTLVEDVLTQVQKEYNPKRLTAVVMNPKTGEVLAMGNRPSYNPNNPENVENWYNDVISSPFELGSTVKMITWAAAIEEGVYNGNEKYQSGTYQANEAINPVRDYNSGRGFGVISYDEGFARSSNVASAKLVWEKLGTEKFLEYLQAFDLDKKTGIDLPGEVAGQILYNWPLEKITTSFGQGSTFTPIQLVKAATAVANDGKMVKPYVIDKIVDSSTGKVIEENKPEEVGQPISKETADHMLKLLDSVVNSEVGSGKKFKLEDYTAGGKSGTAEIPNPNGGGYLTGRENYVFSFLGMAPIEDPQLIMYVAVKQPELESSQVGSDPVSFIFKNVMENSLHYLNINPDKEPKEETNLLKVPELIGKNAISTQEELIKNGAKVTLIGNGEKITASNIQAGEEILSQERIILITDKPSMPNILGWSMREVMQLADLMNLQIETFGNGYVTTQSVQEGANLQEGDYLGVELQPPNSNDQDTETEEGTEQES</sequence>
<dbReference type="Gene3D" id="3.30.70.2110">
    <property type="match status" value="1"/>
</dbReference>
<evidence type="ECO:0000256" key="5">
    <source>
        <dbReference type="ARBA" id="ARBA00023136"/>
    </source>
</evidence>
<dbReference type="GO" id="GO:0005886">
    <property type="term" value="C:plasma membrane"/>
    <property type="evidence" value="ECO:0007669"/>
    <property type="project" value="TreeGrafter"/>
</dbReference>
<dbReference type="InterPro" id="IPR012338">
    <property type="entry name" value="Beta-lactam/transpept-like"/>
</dbReference>